<feature type="compositionally biased region" description="Basic and acidic residues" evidence="1">
    <location>
        <begin position="92"/>
        <end position="102"/>
    </location>
</feature>
<feature type="region of interest" description="Disordered" evidence="1">
    <location>
        <begin position="63"/>
        <end position="102"/>
    </location>
</feature>
<evidence type="ECO:0000256" key="1">
    <source>
        <dbReference type="SAM" id="MobiDB-lite"/>
    </source>
</evidence>
<comment type="caution">
    <text evidence="2">The sequence shown here is derived from an EMBL/GenBank/DDBJ whole genome shotgun (WGS) entry which is preliminary data.</text>
</comment>
<sequence length="102" mass="11470">MESSWNLSGYFLEPLWNFQDTVTELALKLPATFLKRHCTLPSTFMEHSRYSYLYSYSLSSAYPGPARGGSRLSRDTKTSLSPDTSSSSSGESPRRSQTSRET</sequence>
<proteinExistence type="predicted"/>
<dbReference type="EMBL" id="JAHRIP010011015">
    <property type="protein sequence ID" value="MEQ2284257.1"/>
    <property type="molecule type" value="Genomic_DNA"/>
</dbReference>
<gene>
    <name evidence="2" type="ORF">AMECASPLE_019740</name>
</gene>
<reference evidence="2 3" key="1">
    <citation type="submission" date="2021-06" db="EMBL/GenBank/DDBJ databases">
        <authorList>
            <person name="Palmer J.M."/>
        </authorList>
    </citation>
    <scope>NUCLEOTIDE SEQUENCE [LARGE SCALE GENOMIC DNA]</scope>
    <source>
        <strain evidence="2 3">AS_MEX2019</strain>
        <tissue evidence="2">Muscle</tissue>
    </source>
</reference>
<organism evidence="2 3">
    <name type="scientific">Ameca splendens</name>
    <dbReference type="NCBI Taxonomy" id="208324"/>
    <lineage>
        <taxon>Eukaryota</taxon>
        <taxon>Metazoa</taxon>
        <taxon>Chordata</taxon>
        <taxon>Craniata</taxon>
        <taxon>Vertebrata</taxon>
        <taxon>Euteleostomi</taxon>
        <taxon>Actinopterygii</taxon>
        <taxon>Neopterygii</taxon>
        <taxon>Teleostei</taxon>
        <taxon>Neoteleostei</taxon>
        <taxon>Acanthomorphata</taxon>
        <taxon>Ovalentaria</taxon>
        <taxon>Atherinomorphae</taxon>
        <taxon>Cyprinodontiformes</taxon>
        <taxon>Goodeidae</taxon>
        <taxon>Ameca</taxon>
    </lineage>
</organism>
<dbReference type="Proteomes" id="UP001469553">
    <property type="component" value="Unassembled WGS sequence"/>
</dbReference>
<keyword evidence="3" id="KW-1185">Reference proteome</keyword>
<evidence type="ECO:0000313" key="3">
    <source>
        <dbReference type="Proteomes" id="UP001469553"/>
    </source>
</evidence>
<accession>A0ABV0XS48</accession>
<evidence type="ECO:0000313" key="2">
    <source>
        <dbReference type="EMBL" id="MEQ2284257.1"/>
    </source>
</evidence>
<name>A0ABV0XS48_9TELE</name>
<protein>
    <submittedName>
        <fullName evidence="2">Uncharacterized protein</fullName>
    </submittedName>
</protein>
<feature type="compositionally biased region" description="Low complexity" evidence="1">
    <location>
        <begin position="78"/>
        <end position="91"/>
    </location>
</feature>